<gene>
    <name evidence="2" type="ORF">PF001_g15573</name>
    <name evidence="1" type="ORF">PF006_g15106</name>
</gene>
<evidence type="ECO:0000313" key="3">
    <source>
        <dbReference type="Proteomes" id="UP000437068"/>
    </source>
</evidence>
<comment type="caution">
    <text evidence="1">The sequence shown here is derived from an EMBL/GenBank/DDBJ whole genome shotgun (WGS) entry which is preliminary data.</text>
</comment>
<evidence type="ECO:0000313" key="2">
    <source>
        <dbReference type="EMBL" id="KAE9299155.1"/>
    </source>
</evidence>
<dbReference type="EMBL" id="QXGA01000981">
    <property type="protein sequence ID" value="KAE9133136.1"/>
    <property type="molecule type" value="Genomic_DNA"/>
</dbReference>
<accession>A0A6A3TC56</accession>
<proteinExistence type="predicted"/>
<dbReference type="AlphaFoldDB" id="A0A6A3TC56"/>
<dbReference type="Proteomes" id="UP000440732">
    <property type="component" value="Unassembled WGS sequence"/>
</dbReference>
<evidence type="ECO:0000313" key="1">
    <source>
        <dbReference type="EMBL" id="KAE9133136.1"/>
    </source>
</evidence>
<dbReference type="EMBL" id="QXGE01001021">
    <property type="protein sequence ID" value="KAE9299155.1"/>
    <property type="molecule type" value="Genomic_DNA"/>
</dbReference>
<name>A0A6A3TC56_9STRA</name>
<dbReference type="Proteomes" id="UP000437068">
    <property type="component" value="Unassembled WGS sequence"/>
</dbReference>
<organism evidence="1 4">
    <name type="scientific">Phytophthora fragariae</name>
    <dbReference type="NCBI Taxonomy" id="53985"/>
    <lineage>
        <taxon>Eukaryota</taxon>
        <taxon>Sar</taxon>
        <taxon>Stramenopiles</taxon>
        <taxon>Oomycota</taxon>
        <taxon>Peronosporomycetes</taxon>
        <taxon>Peronosporales</taxon>
        <taxon>Peronosporaceae</taxon>
        <taxon>Phytophthora</taxon>
    </lineage>
</organism>
<sequence length="68" mass="7061">MWQQSQLSTRLSPPLAGQPAGCVAAFTAAVHLSRAGGCGAARGATQRRRPCCKGGDLPPRFVPVDTRA</sequence>
<protein>
    <submittedName>
        <fullName evidence="1">Uncharacterized protein</fullName>
    </submittedName>
</protein>
<reference evidence="3 4" key="1">
    <citation type="submission" date="2018-08" db="EMBL/GenBank/DDBJ databases">
        <title>Genomic investigation of the strawberry pathogen Phytophthora fragariae indicates pathogenicity is determined by transcriptional variation in three key races.</title>
        <authorList>
            <person name="Adams T.M."/>
            <person name="Armitage A.D."/>
            <person name="Sobczyk M.K."/>
            <person name="Bates H.J."/>
            <person name="Dunwell J.M."/>
            <person name="Nellist C.F."/>
            <person name="Harrison R.J."/>
        </authorList>
    </citation>
    <scope>NUCLEOTIDE SEQUENCE [LARGE SCALE GENOMIC DNA]</scope>
    <source>
        <strain evidence="2 3">A4</strain>
        <strain evidence="1 4">NOV-5</strain>
    </source>
</reference>
<evidence type="ECO:0000313" key="4">
    <source>
        <dbReference type="Proteomes" id="UP000440732"/>
    </source>
</evidence>